<proteinExistence type="predicted"/>
<dbReference type="Pfam" id="PF21007">
    <property type="entry name" value="FBF1"/>
    <property type="match status" value="1"/>
</dbReference>
<keyword evidence="1" id="KW-0175">Coiled coil</keyword>
<dbReference type="AlphaFoldDB" id="R7VV66"/>
<feature type="coiled-coil region" evidence="1">
    <location>
        <begin position="54"/>
        <end position="81"/>
    </location>
</feature>
<evidence type="ECO:0000256" key="1">
    <source>
        <dbReference type="SAM" id="Coils"/>
    </source>
</evidence>
<feature type="domain" description="Fas-binding factor 1 C-terminal" evidence="2">
    <location>
        <begin position="2"/>
        <end position="81"/>
    </location>
</feature>
<evidence type="ECO:0000313" key="3">
    <source>
        <dbReference type="EMBL" id="EMC82334.1"/>
    </source>
</evidence>
<name>R7VV66_COLLI</name>
<reference evidence="3" key="1">
    <citation type="journal article" date="2013" name="Science">
        <title>Genomic diversity and evolution of the head crest in the rock pigeon.</title>
        <authorList>
            <person name="Shapiro M.D."/>
            <person name="Kronenberg Z."/>
            <person name="Li C."/>
            <person name="Domyan E.T."/>
            <person name="Pan H."/>
            <person name="Campbell M."/>
            <person name="Tan H."/>
            <person name="Huff C.D."/>
            <person name="Hu H."/>
            <person name="Vickrey A.I."/>
            <person name="Nielsen S.C."/>
            <person name="Stringham S.A."/>
            <person name="Hu H."/>
            <person name="Willerslev E."/>
            <person name="Gilbert M.T."/>
            <person name="Yandell M."/>
            <person name="Zhang G."/>
            <person name="Wang J."/>
        </authorList>
    </citation>
    <scope>NUCLEOTIDE SEQUENCE [LARGE SCALE GENOMIC DNA]</scope>
    <source>
        <tissue evidence="3">Blood</tissue>
    </source>
</reference>
<organism evidence="3">
    <name type="scientific">Columba livia</name>
    <name type="common">Rock dove</name>
    <dbReference type="NCBI Taxonomy" id="8932"/>
    <lineage>
        <taxon>Eukaryota</taxon>
        <taxon>Metazoa</taxon>
        <taxon>Chordata</taxon>
        <taxon>Craniata</taxon>
        <taxon>Vertebrata</taxon>
        <taxon>Euteleostomi</taxon>
        <taxon>Archelosauria</taxon>
        <taxon>Archosauria</taxon>
        <taxon>Dinosauria</taxon>
        <taxon>Saurischia</taxon>
        <taxon>Theropoda</taxon>
        <taxon>Coelurosauria</taxon>
        <taxon>Aves</taxon>
        <taxon>Neognathae</taxon>
        <taxon>Neoaves</taxon>
        <taxon>Columbimorphae</taxon>
        <taxon>Columbiformes</taxon>
        <taxon>Columbidae</taxon>
        <taxon>Columba</taxon>
    </lineage>
</organism>
<accession>R7VV66</accession>
<evidence type="ECO:0000259" key="2">
    <source>
        <dbReference type="Pfam" id="PF21007"/>
    </source>
</evidence>
<protein>
    <submittedName>
        <fullName evidence="3">Fas-binding factor 1 like protein</fullName>
    </submittedName>
</protein>
<sequence>MRLEKEKVIGAVQRVRKQQEMIRSTKELLAQKHAEGERALGEARRMQSEFWDKLQVLQQQEEQLKQQEEQLRQEKEQLKQQE</sequence>
<dbReference type="InterPro" id="IPR049390">
    <property type="entry name" value="FBF1_C"/>
</dbReference>
<dbReference type="EMBL" id="KB379282">
    <property type="protein sequence ID" value="EMC82334.1"/>
    <property type="molecule type" value="Genomic_DNA"/>
</dbReference>
<gene>
    <name evidence="3" type="ORF">A306_09694</name>
</gene>